<sequence length="492" mass="52095">MRRRCLTHWQRGVIQVSRGTGHAVRRVWTVEVAALMALGLIAGALISGAGQASAVPVAPALPFPVPPAIPEFDKSFYSPPAQTVATKQPGELIAARRVNLAALSIFPLNVDSWQYSFRSTNTRGEPIASVATVLKPRGKAKPGPSKLISWQSAEDSTAQYCAPSYALQQASIPGTLTGSVDSTFELLQITSLVAAGYSVVIPDHQGPDSAFAAGPLAGRITLDAIRGARNFTPLGLKRDLRVGLMGYSGGAIATGWASELHESYAPELPIVGAAEGGVPANIRALVDLANNNAASGLILAGVIGVSREYPELAAFLRAHTNPLGKALIEGKNPLCLSYQAALAPFLNIKGLIDVPGDPLDYPAPRKVLNELKMGRNTPTFPMFIYQSNPDWIAPVGPVNTLVKTYCATPGADIQYTRDHFSEHITLAVEGFAPAVVWMADRLDGKPVRRGCSTSDQGTMALNPDTWPAFVNLVGNNLAALVGQQLGRNPVHP</sequence>
<organism evidence="2 3">
    <name type="scientific">Gordonia jacobaea</name>
    <dbReference type="NCBI Taxonomy" id="122202"/>
    <lineage>
        <taxon>Bacteria</taxon>
        <taxon>Bacillati</taxon>
        <taxon>Actinomycetota</taxon>
        <taxon>Actinomycetes</taxon>
        <taxon>Mycobacteriales</taxon>
        <taxon>Gordoniaceae</taxon>
        <taxon>Gordonia</taxon>
    </lineage>
</organism>
<protein>
    <submittedName>
        <fullName evidence="2">Triacylglycerol lipase</fullName>
    </submittedName>
</protein>
<dbReference type="Pfam" id="PF03583">
    <property type="entry name" value="LIP"/>
    <property type="match status" value="1"/>
</dbReference>
<evidence type="ECO:0000256" key="1">
    <source>
        <dbReference type="SAM" id="Phobius"/>
    </source>
</evidence>
<evidence type="ECO:0000313" key="3">
    <source>
        <dbReference type="Proteomes" id="UP000037247"/>
    </source>
</evidence>
<reference evidence="2 3" key="1">
    <citation type="submission" date="2015-05" db="EMBL/GenBank/DDBJ databases">
        <title>Draft genome sequence of the bacterium Gordonia jacobaea a new member of the Gordonia genus.</title>
        <authorList>
            <person name="Jimenez-Galisteo G."/>
            <person name="Dominguez A."/>
            <person name="Munoz E."/>
            <person name="Vinas M."/>
        </authorList>
    </citation>
    <scope>NUCLEOTIDE SEQUENCE [LARGE SCALE GENOMIC DNA]</scope>
    <source>
        <strain evidence="3">mv1</strain>
    </source>
</reference>
<keyword evidence="3" id="KW-1185">Reference proteome</keyword>
<dbReference type="PANTHER" id="PTHR34853:SF1">
    <property type="entry name" value="LIPASE 5"/>
    <property type="match status" value="1"/>
</dbReference>
<dbReference type="EMBL" id="LDTZ01000020">
    <property type="protein sequence ID" value="KNA90138.1"/>
    <property type="molecule type" value="Genomic_DNA"/>
</dbReference>
<accession>A0ABR5I8W3</accession>
<dbReference type="Gene3D" id="1.10.260.130">
    <property type="match status" value="1"/>
</dbReference>
<proteinExistence type="predicted"/>
<gene>
    <name evidence="2" type="ORF">ABW18_17235</name>
</gene>
<dbReference type="InterPro" id="IPR005152">
    <property type="entry name" value="Lipase_secreted"/>
</dbReference>
<comment type="caution">
    <text evidence="2">The sequence shown here is derived from an EMBL/GenBank/DDBJ whole genome shotgun (WGS) entry which is preliminary data.</text>
</comment>
<dbReference type="InterPro" id="IPR029058">
    <property type="entry name" value="AB_hydrolase_fold"/>
</dbReference>
<name>A0ABR5I8W3_9ACTN</name>
<keyword evidence="1" id="KW-0472">Membrane</keyword>
<dbReference type="Gene3D" id="3.40.50.1820">
    <property type="entry name" value="alpha/beta hydrolase"/>
    <property type="match status" value="1"/>
</dbReference>
<evidence type="ECO:0000313" key="2">
    <source>
        <dbReference type="EMBL" id="KNA90138.1"/>
    </source>
</evidence>
<dbReference type="SUPFAM" id="SSF53474">
    <property type="entry name" value="alpha/beta-Hydrolases"/>
    <property type="match status" value="1"/>
</dbReference>
<keyword evidence="1" id="KW-0812">Transmembrane</keyword>
<dbReference type="PANTHER" id="PTHR34853">
    <property type="match status" value="1"/>
</dbReference>
<keyword evidence="1" id="KW-1133">Transmembrane helix</keyword>
<dbReference type="PIRSF" id="PIRSF029171">
    <property type="entry name" value="Esterase_LipA"/>
    <property type="match status" value="1"/>
</dbReference>
<feature type="transmembrane region" description="Helical" evidence="1">
    <location>
        <begin position="27"/>
        <end position="46"/>
    </location>
</feature>
<dbReference type="Proteomes" id="UP000037247">
    <property type="component" value="Unassembled WGS sequence"/>
</dbReference>